<gene>
    <name evidence="1" type="ORF">KME28_21660</name>
</gene>
<dbReference type="Proteomes" id="UP000813215">
    <property type="component" value="Unassembled WGS sequence"/>
</dbReference>
<reference evidence="1" key="1">
    <citation type="submission" date="2021-05" db="EMBL/GenBank/DDBJ databases">
        <authorList>
            <person name="Pietrasiak N."/>
            <person name="Ward R."/>
            <person name="Stajich J.E."/>
            <person name="Kurbessoian T."/>
        </authorList>
    </citation>
    <scope>NUCLEOTIDE SEQUENCE</scope>
    <source>
        <strain evidence="1">HA4357-MV3</strain>
    </source>
</reference>
<protein>
    <submittedName>
        <fullName evidence="1">Uncharacterized protein</fullName>
    </submittedName>
</protein>
<proteinExistence type="predicted"/>
<dbReference type="EMBL" id="JAHHHW010000124">
    <property type="protein sequence ID" value="MBW4434247.1"/>
    <property type="molecule type" value="Genomic_DNA"/>
</dbReference>
<sequence>MGLRIYSQAGYGVGAKCQYLYELFTESNRIAISPASIEAVGAIYV</sequence>
<evidence type="ECO:0000313" key="2">
    <source>
        <dbReference type="Proteomes" id="UP000813215"/>
    </source>
</evidence>
<accession>A0A9E3LUW2</accession>
<organism evidence="1 2">
    <name type="scientific">Pelatocladus maniniholoensis HA4357-MV3</name>
    <dbReference type="NCBI Taxonomy" id="1117104"/>
    <lineage>
        <taxon>Bacteria</taxon>
        <taxon>Bacillati</taxon>
        <taxon>Cyanobacteriota</taxon>
        <taxon>Cyanophyceae</taxon>
        <taxon>Nostocales</taxon>
        <taxon>Nostocaceae</taxon>
        <taxon>Pelatocladus</taxon>
    </lineage>
</organism>
<reference evidence="1" key="2">
    <citation type="journal article" date="2022" name="Microbiol. Resour. Announc.">
        <title>Metagenome Sequencing to Explore Phylogenomics of Terrestrial Cyanobacteria.</title>
        <authorList>
            <person name="Ward R.D."/>
            <person name="Stajich J.E."/>
            <person name="Johansen J.R."/>
            <person name="Huntemann M."/>
            <person name="Clum A."/>
            <person name="Foster B."/>
            <person name="Foster B."/>
            <person name="Roux S."/>
            <person name="Palaniappan K."/>
            <person name="Varghese N."/>
            <person name="Mukherjee S."/>
            <person name="Reddy T.B.K."/>
            <person name="Daum C."/>
            <person name="Copeland A."/>
            <person name="Chen I.A."/>
            <person name="Ivanova N.N."/>
            <person name="Kyrpides N.C."/>
            <person name="Shapiro N."/>
            <person name="Eloe-Fadrosh E.A."/>
            <person name="Pietrasiak N."/>
        </authorList>
    </citation>
    <scope>NUCLEOTIDE SEQUENCE</scope>
    <source>
        <strain evidence="1">HA4357-MV3</strain>
    </source>
</reference>
<evidence type="ECO:0000313" key="1">
    <source>
        <dbReference type="EMBL" id="MBW4434247.1"/>
    </source>
</evidence>
<name>A0A9E3LUW2_9NOST</name>
<dbReference type="AlphaFoldDB" id="A0A9E3LUW2"/>
<comment type="caution">
    <text evidence="1">The sequence shown here is derived from an EMBL/GenBank/DDBJ whole genome shotgun (WGS) entry which is preliminary data.</text>
</comment>